<sequence>MIPYSETKQFRSVIKTVTWQRPSNPDTGYPMLKFVGTVKLHGTNAAIVYQQDRGYWLQSRHNIITPLKDNLGFAQAMDPLAKEFFFDRILFDHPVIHEYYQRGCSIVIYGEWCGGNIQNNVAISGLPKMFVIFKVRIVDTVAAIDENESDDDNDQSEKETAPNNAKFWLEPNQWSDIRWSERSIYNIFDFPTYEIEIDFNQPELSQNRLAEITKAVERQCPVGIHFNKQGIGEGIVWTEWTRSQGRLAFKVKGIEHSTMSTTKYYRYENSHCTVTARAGLQDIILNIKGDHCHPPEPEQIQIRTFKQVVKAGAISESIPIPQIYDKEAAHIDLSTLSIAVLPSQRQLG</sequence>
<proteinExistence type="predicted"/>
<organism evidence="2 3">
    <name type="scientific">Rotaria sordida</name>
    <dbReference type="NCBI Taxonomy" id="392033"/>
    <lineage>
        <taxon>Eukaryota</taxon>
        <taxon>Metazoa</taxon>
        <taxon>Spiralia</taxon>
        <taxon>Gnathifera</taxon>
        <taxon>Rotifera</taxon>
        <taxon>Eurotatoria</taxon>
        <taxon>Bdelloidea</taxon>
        <taxon>Philodinida</taxon>
        <taxon>Philodinidae</taxon>
        <taxon>Rotaria</taxon>
    </lineage>
</organism>
<evidence type="ECO:0000259" key="1">
    <source>
        <dbReference type="Pfam" id="PF09414"/>
    </source>
</evidence>
<evidence type="ECO:0000313" key="2">
    <source>
        <dbReference type="EMBL" id="CAF1201670.1"/>
    </source>
</evidence>
<dbReference type="InterPro" id="IPR021122">
    <property type="entry name" value="RNA_ligase_dom_REL/Rnl2"/>
</dbReference>
<accession>A0A814WFF9</accession>
<dbReference type="Pfam" id="PF09414">
    <property type="entry name" value="RNA_ligase"/>
    <property type="match status" value="1"/>
</dbReference>
<dbReference type="SUPFAM" id="SSF56091">
    <property type="entry name" value="DNA ligase/mRNA capping enzyme, catalytic domain"/>
    <property type="match status" value="1"/>
</dbReference>
<gene>
    <name evidence="2" type="ORF">SEV965_LOCUS21181</name>
</gene>
<dbReference type="EMBL" id="CAJNOU010001421">
    <property type="protein sequence ID" value="CAF1201670.1"/>
    <property type="molecule type" value="Genomic_DNA"/>
</dbReference>
<dbReference type="Proteomes" id="UP000663889">
    <property type="component" value="Unassembled WGS sequence"/>
</dbReference>
<comment type="caution">
    <text evidence="2">The sequence shown here is derived from an EMBL/GenBank/DDBJ whole genome shotgun (WGS) entry which is preliminary data.</text>
</comment>
<dbReference type="Gene3D" id="3.30.470.30">
    <property type="entry name" value="DNA ligase/mRNA capping enzyme"/>
    <property type="match status" value="1"/>
</dbReference>
<feature type="domain" description="RNA ligase" evidence="1">
    <location>
        <begin position="33"/>
        <end position="252"/>
    </location>
</feature>
<dbReference type="AlphaFoldDB" id="A0A814WFF9"/>
<name>A0A814WFF9_9BILA</name>
<protein>
    <recommendedName>
        <fullName evidence="1">RNA ligase domain-containing protein</fullName>
    </recommendedName>
</protein>
<reference evidence="2" key="1">
    <citation type="submission" date="2021-02" db="EMBL/GenBank/DDBJ databases">
        <authorList>
            <person name="Nowell W R."/>
        </authorList>
    </citation>
    <scope>NUCLEOTIDE SEQUENCE</scope>
</reference>
<evidence type="ECO:0000313" key="3">
    <source>
        <dbReference type="Proteomes" id="UP000663889"/>
    </source>
</evidence>